<dbReference type="InterPro" id="IPR051175">
    <property type="entry name" value="CLK_kinases"/>
</dbReference>
<evidence type="ECO:0000256" key="1">
    <source>
        <dbReference type="ARBA" id="ARBA00013203"/>
    </source>
</evidence>
<evidence type="ECO:0000256" key="5">
    <source>
        <dbReference type="ARBA" id="ARBA00022777"/>
    </source>
</evidence>
<keyword evidence="2" id="KW-0723">Serine/threonine-protein kinase</keyword>
<feature type="compositionally biased region" description="Polar residues" evidence="12">
    <location>
        <begin position="199"/>
        <end position="217"/>
    </location>
</feature>
<evidence type="ECO:0000256" key="11">
    <source>
        <dbReference type="PROSITE-ProRule" id="PRU10141"/>
    </source>
</evidence>
<dbReference type="PROSITE" id="PS50011">
    <property type="entry name" value="PROTEIN_KINASE_DOM"/>
    <property type="match status" value="1"/>
</dbReference>
<gene>
    <name evidence="14" type="primary">KNS1_2</name>
    <name evidence="14" type="ORF">DL546_007960</name>
</gene>
<dbReference type="FunFam" id="1.10.510.10:FF:000612">
    <property type="entry name" value="Serine/threonine-protein kinase AFC2"/>
    <property type="match status" value="1"/>
</dbReference>
<dbReference type="STRING" id="177199.A0A420YBB9"/>
<dbReference type="SMART" id="SM00220">
    <property type="entry name" value="S_TKc"/>
    <property type="match status" value="1"/>
</dbReference>
<evidence type="ECO:0000259" key="13">
    <source>
        <dbReference type="PROSITE" id="PS50011"/>
    </source>
</evidence>
<keyword evidence="6 11" id="KW-0067">ATP-binding</keyword>
<evidence type="ECO:0000256" key="12">
    <source>
        <dbReference type="SAM" id="MobiDB-lite"/>
    </source>
</evidence>
<comment type="catalytic activity">
    <reaction evidence="10">
        <text>L-tyrosyl-[protein] + ATP = O-phospho-L-tyrosyl-[protein] + ADP + H(+)</text>
        <dbReference type="Rhea" id="RHEA:10596"/>
        <dbReference type="Rhea" id="RHEA-COMP:10136"/>
        <dbReference type="Rhea" id="RHEA-COMP:20101"/>
        <dbReference type="ChEBI" id="CHEBI:15378"/>
        <dbReference type="ChEBI" id="CHEBI:30616"/>
        <dbReference type="ChEBI" id="CHEBI:46858"/>
        <dbReference type="ChEBI" id="CHEBI:61978"/>
        <dbReference type="ChEBI" id="CHEBI:456216"/>
        <dbReference type="EC" id="2.7.12.1"/>
    </reaction>
</comment>
<dbReference type="EMBL" id="QVQW01000023">
    <property type="protein sequence ID" value="RKU45198.1"/>
    <property type="molecule type" value="Genomic_DNA"/>
</dbReference>
<feature type="compositionally biased region" description="Polar residues" evidence="12">
    <location>
        <begin position="105"/>
        <end position="115"/>
    </location>
</feature>
<dbReference type="Gene3D" id="1.10.510.10">
    <property type="entry name" value="Transferase(Phosphotransferase) domain 1"/>
    <property type="match status" value="1"/>
</dbReference>
<dbReference type="InterPro" id="IPR008271">
    <property type="entry name" value="Ser/Thr_kinase_AS"/>
</dbReference>
<proteinExistence type="inferred from homology"/>
<dbReference type="GO" id="GO:0004712">
    <property type="term" value="F:protein serine/threonine/tyrosine kinase activity"/>
    <property type="evidence" value="ECO:0007669"/>
    <property type="project" value="UniProtKB-EC"/>
</dbReference>
<evidence type="ECO:0000256" key="2">
    <source>
        <dbReference type="ARBA" id="ARBA00022527"/>
    </source>
</evidence>
<dbReference type="GO" id="GO:0005524">
    <property type="term" value="F:ATP binding"/>
    <property type="evidence" value="ECO:0007669"/>
    <property type="project" value="UniProtKB-UniRule"/>
</dbReference>
<evidence type="ECO:0000313" key="14">
    <source>
        <dbReference type="EMBL" id="RKU45198.1"/>
    </source>
</evidence>
<comment type="catalytic activity">
    <reaction evidence="9">
        <text>L-threonyl-[protein] + ATP = O-phospho-L-threonyl-[protein] + ADP + H(+)</text>
        <dbReference type="Rhea" id="RHEA:46608"/>
        <dbReference type="Rhea" id="RHEA-COMP:11060"/>
        <dbReference type="Rhea" id="RHEA-COMP:11605"/>
        <dbReference type="ChEBI" id="CHEBI:15378"/>
        <dbReference type="ChEBI" id="CHEBI:30013"/>
        <dbReference type="ChEBI" id="CHEBI:30616"/>
        <dbReference type="ChEBI" id="CHEBI:61977"/>
        <dbReference type="ChEBI" id="CHEBI:456216"/>
        <dbReference type="EC" id="2.7.12.1"/>
    </reaction>
</comment>
<sequence length="694" mass="78090">MRSGQLIRILAGQGRTCVASDGGVCDNDAIAAKVQPLPALNDSLWRKARSNDQSRSQRFSDLDAESGRMSTLTEGPRLDHHLHTRPAAYQTKGVHTRPDPPMASHQPSSLNSQDVVPSHIQMSQQEQEGRQLRSSRRRPPKSDDHWADFYKNGLPKEVIVIEDTPEPPQPSKPTNGYSSHAIPPSEPGSAHKKRKYDDTVSQTSYKSRASANGSSKTLVEASPSLVRQDSSGQPGQKRKRVQAPSANGSDKRREVTIRANDIEYRGLSKKVTKASNVTVRVVRENSRTDKNGKIDDDDGHYIVVPDTDLAGQYRITRLLGQGTFGKVVEATDRYTNQAVAVKVIRAVQKYRDAAKIELRALQTLREHDADNRYRCIHLRDCFDFRGHICIVTDLLGLSLFDFLKGNSFVPFPNSHIQAFARQLFISVAFLHDLNLIHTDLKPENILLRDASYQTFTYNRRIPSSQSSTSRTVPQRRVLLDPEIRLIDFGSATFQDEYHSSVVSTRHYRAPEIILGLGWSFPCDIWSIGCILVEFFTGDALFQTHDNLEHLAMIEAVLETKIDSHLVRQVNQMSSRNGGPNSAAKYFKRGKLDYPTAETTRASRKFVKNMKRLTSIIPHQQNRFLAYFVDLLQKIFVYDPAARITALEALEHPWFKETHRDDGTEAARIRLEKEQDGQRQSRDSQASSGGGGHYG</sequence>
<dbReference type="Gene3D" id="3.30.200.20">
    <property type="entry name" value="Phosphorylase Kinase, domain 1"/>
    <property type="match status" value="1"/>
</dbReference>
<name>A0A420YBB9_9PEZI</name>
<dbReference type="AlphaFoldDB" id="A0A420YBB9"/>
<dbReference type="PANTHER" id="PTHR45646">
    <property type="entry name" value="SERINE/THREONINE-PROTEIN KINASE DOA-RELATED"/>
    <property type="match status" value="1"/>
</dbReference>
<dbReference type="PROSITE" id="PS00107">
    <property type="entry name" value="PROTEIN_KINASE_ATP"/>
    <property type="match status" value="1"/>
</dbReference>
<feature type="region of interest" description="Disordered" evidence="12">
    <location>
        <begin position="48"/>
        <end position="149"/>
    </location>
</feature>
<dbReference type="PROSITE" id="PS00108">
    <property type="entry name" value="PROTEIN_KINASE_ST"/>
    <property type="match status" value="1"/>
</dbReference>
<keyword evidence="4 11" id="KW-0547">Nucleotide-binding</keyword>
<dbReference type="OrthoDB" id="283111at2759"/>
<evidence type="ECO:0000313" key="15">
    <source>
        <dbReference type="Proteomes" id="UP000275385"/>
    </source>
</evidence>
<feature type="compositionally biased region" description="Polar residues" evidence="12">
    <location>
        <begin position="225"/>
        <end position="234"/>
    </location>
</feature>
<dbReference type="Proteomes" id="UP000275385">
    <property type="component" value="Unassembled WGS sequence"/>
</dbReference>
<evidence type="ECO:0000256" key="3">
    <source>
        <dbReference type="ARBA" id="ARBA00022679"/>
    </source>
</evidence>
<comment type="similarity">
    <text evidence="7">Belongs to the protein kinase superfamily. CMGC Ser/Thr protein kinase family. Lammer subfamily.</text>
</comment>
<dbReference type="GO" id="GO:0043484">
    <property type="term" value="P:regulation of RNA splicing"/>
    <property type="evidence" value="ECO:0007669"/>
    <property type="project" value="TreeGrafter"/>
</dbReference>
<feature type="domain" description="Protein kinase" evidence="13">
    <location>
        <begin position="313"/>
        <end position="654"/>
    </location>
</feature>
<dbReference type="PANTHER" id="PTHR45646:SF11">
    <property type="entry name" value="SERINE_THREONINE-PROTEIN KINASE DOA"/>
    <property type="match status" value="1"/>
</dbReference>
<feature type="region of interest" description="Disordered" evidence="12">
    <location>
        <begin position="669"/>
        <end position="694"/>
    </location>
</feature>
<dbReference type="GO" id="GO:0004674">
    <property type="term" value="F:protein serine/threonine kinase activity"/>
    <property type="evidence" value="ECO:0007669"/>
    <property type="project" value="UniProtKB-KW"/>
</dbReference>
<feature type="region of interest" description="Disordered" evidence="12">
    <location>
        <begin position="163"/>
        <end position="254"/>
    </location>
</feature>
<dbReference type="SUPFAM" id="SSF56112">
    <property type="entry name" value="Protein kinase-like (PK-like)"/>
    <property type="match status" value="1"/>
</dbReference>
<reference evidence="14 15" key="1">
    <citation type="submission" date="2018-08" db="EMBL/GenBank/DDBJ databases">
        <title>Draft genome of the lignicolous fungus Coniochaeta pulveracea.</title>
        <authorList>
            <person name="Borstlap C.J."/>
            <person name="De Witt R.N."/>
            <person name="Botha A."/>
            <person name="Volschenk H."/>
        </authorList>
    </citation>
    <scope>NUCLEOTIDE SEQUENCE [LARGE SCALE GENOMIC DNA]</scope>
    <source>
        <strain evidence="14 15">CAB683</strain>
    </source>
</reference>
<evidence type="ECO:0000256" key="9">
    <source>
        <dbReference type="ARBA" id="ARBA00049308"/>
    </source>
</evidence>
<organism evidence="14 15">
    <name type="scientific">Coniochaeta pulveracea</name>
    <dbReference type="NCBI Taxonomy" id="177199"/>
    <lineage>
        <taxon>Eukaryota</taxon>
        <taxon>Fungi</taxon>
        <taxon>Dikarya</taxon>
        <taxon>Ascomycota</taxon>
        <taxon>Pezizomycotina</taxon>
        <taxon>Sordariomycetes</taxon>
        <taxon>Sordariomycetidae</taxon>
        <taxon>Coniochaetales</taxon>
        <taxon>Coniochaetaceae</taxon>
        <taxon>Coniochaeta</taxon>
    </lineage>
</organism>
<dbReference type="InterPro" id="IPR011009">
    <property type="entry name" value="Kinase-like_dom_sf"/>
</dbReference>
<keyword evidence="3" id="KW-0808">Transferase</keyword>
<comment type="caution">
    <text evidence="14">The sequence shown here is derived from an EMBL/GenBank/DDBJ whole genome shotgun (WGS) entry which is preliminary data.</text>
</comment>
<dbReference type="GO" id="GO:0005634">
    <property type="term" value="C:nucleus"/>
    <property type="evidence" value="ECO:0007669"/>
    <property type="project" value="TreeGrafter"/>
</dbReference>
<evidence type="ECO:0000256" key="6">
    <source>
        <dbReference type="ARBA" id="ARBA00022840"/>
    </source>
</evidence>
<evidence type="ECO:0000256" key="4">
    <source>
        <dbReference type="ARBA" id="ARBA00022741"/>
    </source>
</evidence>
<keyword evidence="5 14" id="KW-0418">Kinase</keyword>
<accession>A0A420YBB9</accession>
<dbReference type="InterPro" id="IPR000719">
    <property type="entry name" value="Prot_kinase_dom"/>
</dbReference>
<dbReference type="Pfam" id="PF00069">
    <property type="entry name" value="Pkinase"/>
    <property type="match status" value="1"/>
</dbReference>
<protein>
    <recommendedName>
        <fullName evidence="1">dual-specificity kinase</fullName>
        <ecNumber evidence="1">2.7.12.1</ecNumber>
    </recommendedName>
</protein>
<dbReference type="CDD" id="cd14134">
    <property type="entry name" value="PKc_CLK"/>
    <property type="match status" value="1"/>
</dbReference>
<keyword evidence="15" id="KW-1185">Reference proteome</keyword>
<evidence type="ECO:0000256" key="10">
    <source>
        <dbReference type="ARBA" id="ARBA00051680"/>
    </source>
</evidence>
<evidence type="ECO:0000256" key="8">
    <source>
        <dbReference type="ARBA" id="ARBA00049003"/>
    </source>
</evidence>
<evidence type="ECO:0000256" key="7">
    <source>
        <dbReference type="ARBA" id="ARBA00037966"/>
    </source>
</evidence>
<dbReference type="EC" id="2.7.12.1" evidence="1"/>
<comment type="catalytic activity">
    <reaction evidence="8">
        <text>L-seryl-[protein] + ATP = O-phospho-L-seryl-[protein] + ADP + H(+)</text>
        <dbReference type="Rhea" id="RHEA:17989"/>
        <dbReference type="Rhea" id="RHEA-COMP:9863"/>
        <dbReference type="Rhea" id="RHEA-COMP:11604"/>
        <dbReference type="ChEBI" id="CHEBI:15378"/>
        <dbReference type="ChEBI" id="CHEBI:29999"/>
        <dbReference type="ChEBI" id="CHEBI:30616"/>
        <dbReference type="ChEBI" id="CHEBI:83421"/>
        <dbReference type="ChEBI" id="CHEBI:456216"/>
        <dbReference type="EC" id="2.7.12.1"/>
    </reaction>
</comment>
<feature type="compositionally biased region" description="Basic and acidic residues" evidence="12">
    <location>
        <begin position="669"/>
        <end position="681"/>
    </location>
</feature>
<feature type="binding site" evidence="11">
    <location>
        <position position="342"/>
    </location>
    <ligand>
        <name>ATP</name>
        <dbReference type="ChEBI" id="CHEBI:30616"/>
    </ligand>
</feature>
<dbReference type="InterPro" id="IPR017441">
    <property type="entry name" value="Protein_kinase_ATP_BS"/>
</dbReference>